<dbReference type="GO" id="GO:0009986">
    <property type="term" value="C:cell surface"/>
    <property type="evidence" value="ECO:0007669"/>
    <property type="project" value="Ensembl"/>
</dbReference>
<keyword evidence="3" id="KW-0597">Phosphoprotein</keyword>
<evidence type="ECO:0000313" key="16">
    <source>
        <dbReference type="Ensembl" id="ENSOMEP00000032720.1"/>
    </source>
</evidence>
<dbReference type="PROSITE" id="PS50262">
    <property type="entry name" value="G_PROTEIN_RECEP_F1_2"/>
    <property type="match status" value="1"/>
</dbReference>
<dbReference type="Pfam" id="PF00001">
    <property type="entry name" value="7tm_1"/>
    <property type="match status" value="1"/>
</dbReference>
<reference evidence="16" key="1">
    <citation type="submission" date="2025-08" db="UniProtKB">
        <authorList>
            <consortium name="Ensembl"/>
        </authorList>
    </citation>
    <scope>IDENTIFICATION</scope>
</reference>
<evidence type="ECO:0000256" key="13">
    <source>
        <dbReference type="SAM" id="MobiDB-lite"/>
    </source>
</evidence>
<comment type="similarity">
    <text evidence="11">Belongs to the chemokine-like receptor (CMKLR) family.</text>
</comment>
<sequence>MASTGNTSFPQPSSNSMSTSAQVGFAILTLAFLLGFPGNLFVVWSVLCRVKKRSVTCLLVLNLAMADAFVLLSAPLFLRYLAGGRGWEFGSAACKLVHYLSSVNMYVSIYLICLMSMDRWLAVSRPFVSQRMRTKRSLLVLLLGVWVLAFLLSLPMPFYRSNLEIPMGNGRTVHHCILYHWKSIPHQVFQYLFETIMGCIVPFSLISTCYSSVICRLQGAMFQSKGRGTRLILLIISAFAIFWLPYHIVNIIQVAGLLQNSDSVIKAAKTARPNVTAFAYFSSAINPVLYVFAGSSHIRMAGFSFMGRLFEATNSESRSTSVFSRGRSSSSPDESSVLHTMSVKFGKTFKSKSKERSGSVAGREANEPELKTLATVDQNE</sequence>
<evidence type="ECO:0000256" key="14">
    <source>
        <dbReference type="SAM" id="Phobius"/>
    </source>
</evidence>
<evidence type="ECO:0000256" key="3">
    <source>
        <dbReference type="ARBA" id="ARBA00022553"/>
    </source>
</evidence>
<proteinExistence type="inferred from homology"/>
<feature type="transmembrane region" description="Helical" evidence="14">
    <location>
        <begin position="278"/>
        <end position="298"/>
    </location>
</feature>
<dbReference type="GO" id="GO:0007200">
    <property type="term" value="P:phospholipase C-activating G protein-coupled receptor signaling pathway"/>
    <property type="evidence" value="ECO:0007669"/>
    <property type="project" value="TreeGrafter"/>
</dbReference>
<dbReference type="AlphaFoldDB" id="A0A3B3DTM6"/>
<evidence type="ECO:0000256" key="5">
    <source>
        <dbReference type="ARBA" id="ARBA00022989"/>
    </source>
</evidence>
<feature type="transmembrane region" description="Helical" evidence="14">
    <location>
        <begin position="23"/>
        <end position="47"/>
    </location>
</feature>
<dbReference type="PaxDb" id="30732-ENSOMEP00000032720"/>
<accession>A0A3B3DTM6</accession>
<evidence type="ECO:0000256" key="6">
    <source>
        <dbReference type="ARBA" id="ARBA00023040"/>
    </source>
</evidence>
<evidence type="ECO:0000256" key="8">
    <source>
        <dbReference type="ARBA" id="ARBA00023170"/>
    </source>
</evidence>
<evidence type="ECO:0000256" key="7">
    <source>
        <dbReference type="ARBA" id="ARBA00023136"/>
    </source>
</evidence>
<keyword evidence="2" id="KW-1003">Cell membrane</keyword>
<feature type="transmembrane region" description="Helical" evidence="14">
    <location>
        <begin position="138"/>
        <end position="159"/>
    </location>
</feature>
<feature type="transmembrane region" description="Helical" evidence="14">
    <location>
        <begin position="188"/>
        <end position="210"/>
    </location>
</feature>
<dbReference type="RefSeq" id="XP_024119885.1">
    <property type="nucleotide sequence ID" value="XM_024264117.2"/>
</dbReference>
<evidence type="ECO:0000256" key="2">
    <source>
        <dbReference type="ARBA" id="ARBA00022475"/>
    </source>
</evidence>
<evidence type="ECO:0000256" key="4">
    <source>
        <dbReference type="ARBA" id="ARBA00022692"/>
    </source>
</evidence>
<dbReference type="GO" id="GO:0004875">
    <property type="term" value="F:complement receptor activity"/>
    <property type="evidence" value="ECO:0007669"/>
    <property type="project" value="TreeGrafter"/>
</dbReference>
<dbReference type="GO" id="GO:0007204">
    <property type="term" value="P:positive regulation of cytosolic calcium ion concentration"/>
    <property type="evidence" value="ECO:0007669"/>
    <property type="project" value="TreeGrafter"/>
</dbReference>
<feature type="domain" description="G-protein coupled receptors family 1 profile" evidence="15">
    <location>
        <begin position="38"/>
        <end position="290"/>
    </location>
</feature>
<keyword evidence="6 12" id="KW-0297">G-protein coupled receptor</keyword>
<evidence type="ECO:0000256" key="1">
    <source>
        <dbReference type="ARBA" id="ARBA00004651"/>
    </source>
</evidence>
<reference evidence="16" key="2">
    <citation type="submission" date="2025-09" db="UniProtKB">
        <authorList>
            <consortium name="Ensembl"/>
        </authorList>
    </citation>
    <scope>IDENTIFICATION</scope>
</reference>
<evidence type="ECO:0000256" key="12">
    <source>
        <dbReference type="RuleBase" id="RU000688"/>
    </source>
</evidence>
<organism evidence="16 17">
    <name type="scientific">Oryzias melastigma</name>
    <name type="common">Marine medaka</name>
    <dbReference type="NCBI Taxonomy" id="30732"/>
    <lineage>
        <taxon>Eukaryota</taxon>
        <taxon>Metazoa</taxon>
        <taxon>Chordata</taxon>
        <taxon>Craniata</taxon>
        <taxon>Vertebrata</taxon>
        <taxon>Euteleostomi</taxon>
        <taxon>Actinopterygii</taxon>
        <taxon>Neopterygii</taxon>
        <taxon>Teleostei</taxon>
        <taxon>Neoteleostei</taxon>
        <taxon>Acanthomorphata</taxon>
        <taxon>Ovalentaria</taxon>
        <taxon>Atherinomorphae</taxon>
        <taxon>Beloniformes</taxon>
        <taxon>Adrianichthyidae</taxon>
        <taxon>Oryziinae</taxon>
        <taxon>Oryzias</taxon>
    </lineage>
</organism>
<dbReference type="CDD" id="cd15121">
    <property type="entry name" value="7tmA_LTB4R1"/>
    <property type="match status" value="1"/>
</dbReference>
<dbReference type="FunFam" id="1.20.1070.10:FF:000109">
    <property type="entry name" value="Leukotriene B4 receptor"/>
    <property type="match status" value="1"/>
</dbReference>
<keyword evidence="5 14" id="KW-1133">Transmembrane helix</keyword>
<feature type="transmembrane region" description="Helical" evidence="14">
    <location>
        <begin position="231"/>
        <end position="258"/>
    </location>
</feature>
<dbReference type="GO" id="GO:0005886">
    <property type="term" value="C:plasma membrane"/>
    <property type="evidence" value="ECO:0007669"/>
    <property type="project" value="UniProtKB-SubCell"/>
</dbReference>
<feature type="transmembrane region" description="Helical" evidence="14">
    <location>
        <begin position="98"/>
        <end position="117"/>
    </location>
</feature>
<dbReference type="GO" id="GO:0055113">
    <property type="term" value="P:epiboly involved in gastrulation with mouth forming second"/>
    <property type="evidence" value="ECO:0007669"/>
    <property type="project" value="Ensembl"/>
</dbReference>
<dbReference type="OrthoDB" id="5959154at2759"/>
<dbReference type="GeneTree" id="ENSGT00950000182966"/>
<dbReference type="InterPro" id="IPR000826">
    <property type="entry name" value="Formyl_rcpt-rel"/>
</dbReference>
<keyword evidence="8 12" id="KW-0675">Receptor</keyword>
<dbReference type="GO" id="GO:0006954">
    <property type="term" value="P:inflammatory response"/>
    <property type="evidence" value="ECO:0007669"/>
    <property type="project" value="TreeGrafter"/>
</dbReference>
<dbReference type="InterPro" id="IPR003981">
    <property type="entry name" value="Leukotriene_B4_rcpt"/>
</dbReference>
<comment type="similarity">
    <text evidence="12">Belongs to the G-protein coupled receptor 1 family.</text>
</comment>
<dbReference type="PRINTS" id="PR01476">
    <property type="entry name" value="LTBRECEPTOR"/>
</dbReference>
<dbReference type="CTD" id="1241"/>
<dbReference type="PANTHER" id="PTHR24225:SF72">
    <property type="entry name" value="G-PROTEIN COUPLED RECEPTORS FAMILY 1 PROFILE DOMAIN-CONTAINING PROTEIN-RELATED"/>
    <property type="match status" value="1"/>
</dbReference>
<feature type="region of interest" description="Disordered" evidence="13">
    <location>
        <begin position="348"/>
        <end position="380"/>
    </location>
</feature>
<protein>
    <submittedName>
        <fullName evidence="16">Leukotriene B4 receptor</fullName>
    </submittedName>
</protein>
<keyword evidence="4 12" id="KW-0812">Transmembrane</keyword>
<dbReference type="STRING" id="30732.ENSOMEP00000032720"/>
<dbReference type="InterPro" id="IPR000276">
    <property type="entry name" value="GPCR_Rhodpsn"/>
</dbReference>
<dbReference type="InterPro" id="IPR017452">
    <property type="entry name" value="GPCR_Rhodpsn_7TM"/>
</dbReference>
<dbReference type="PANTHER" id="PTHR24225">
    <property type="entry name" value="CHEMOTACTIC RECEPTOR"/>
    <property type="match status" value="1"/>
</dbReference>
<feature type="transmembrane region" description="Helical" evidence="14">
    <location>
        <begin position="59"/>
        <end position="78"/>
    </location>
</feature>
<evidence type="ECO:0000256" key="9">
    <source>
        <dbReference type="ARBA" id="ARBA00023180"/>
    </source>
</evidence>
<evidence type="ECO:0000313" key="17">
    <source>
        <dbReference type="Proteomes" id="UP000261560"/>
    </source>
</evidence>
<dbReference type="GO" id="GO:0001632">
    <property type="term" value="F:leukotriene B4 receptor activity"/>
    <property type="evidence" value="ECO:0007669"/>
    <property type="project" value="Ensembl"/>
</dbReference>
<evidence type="ECO:0000259" key="15">
    <source>
        <dbReference type="PROSITE" id="PS50262"/>
    </source>
</evidence>
<evidence type="ECO:0000256" key="11">
    <source>
        <dbReference type="ARBA" id="ARBA00025736"/>
    </source>
</evidence>
<dbReference type="SUPFAM" id="SSF81321">
    <property type="entry name" value="Family A G protein-coupled receptor-like"/>
    <property type="match status" value="1"/>
</dbReference>
<dbReference type="Gene3D" id="1.20.1070.10">
    <property type="entry name" value="Rhodopsin 7-helix transmembrane proteins"/>
    <property type="match status" value="1"/>
</dbReference>
<dbReference type="GeneID" id="112141076"/>
<dbReference type="KEGG" id="oml:112141076"/>
<evidence type="ECO:0000256" key="10">
    <source>
        <dbReference type="ARBA" id="ARBA00023224"/>
    </source>
</evidence>
<dbReference type="Proteomes" id="UP000261560">
    <property type="component" value="Unplaced"/>
</dbReference>
<keyword evidence="10 12" id="KW-0807">Transducer</keyword>
<dbReference type="Ensembl" id="ENSOMET00000025178.1">
    <property type="protein sequence ID" value="ENSOMEP00000032720.1"/>
    <property type="gene ID" value="ENSOMEG00000018301.1"/>
</dbReference>
<dbReference type="OMA" id="QRMRTKR"/>
<dbReference type="PRINTS" id="PR00237">
    <property type="entry name" value="GPCRRHODOPSN"/>
</dbReference>
<dbReference type="PROSITE" id="PS00237">
    <property type="entry name" value="G_PROTEIN_RECEP_F1_1"/>
    <property type="match status" value="1"/>
</dbReference>
<comment type="subcellular location">
    <subcellularLocation>
        <location evidence="1">Cell membrane</location>
        <topology evidence="1">Multi-pass membrane protein</topology>
    </subcellularLocation>
</comment>
<keyword evidence="7 14" id="KW-0472">Membrane</keyword>
<name>A0A3B3DTM6_ORYME</name>
<keyword evidence="17" id="KW-1185">Reference proteome</keyword>
<keyword evidence="9" id="KW-0325">Glycoprotein</keyword>